<accession>U2KG59</accession>
<sequence>MIVMFCQNCGKKIEGGDLFCPFCGAKQQQVNPSENGGASFTAGSQKLTRKGLGIAVICVLIVIVLALVLIGSLCTGGPKQVVKEYYQAIEKCDAKKLLDTVPKDYLKEVMDEKDLTKRELLKEVQAYLDKYYSGYDDIKVSITDQEKLDRDDFSDYFDFDLEEDADLEIKKAVQFDLKVRYQSDEGKQTEKEEFIVFRYENGWYSMDAVFLVAMSAYL</sequence>
<dbReference type="HOGENOM" id="CLU_1266129_0_0_9"/>
<feature type="domain" description="Zinc-ribbon" evidence="2">
    <location>
        <begin position="5"/>
        <end position="26"/>
    </location>
</feature>
<feature type="transmembrane region" description="Helical" evidence="1">
    <location>
        <begin position="52"/>
        <end position="73"/>
    </location>
</feature>
<dbReference type="Pfam" id="PF13240">
    <property type="entry name" value="Zn_Ribbon_1"/>
    <property type="match status" value="1"/>
</dbReference>
<gene>
    <name evidence="3" type="ORF">RUMCAL_00092</name>
</gene>
<comment type="caution">
    <text evidence="3">The sequence shown here is derived from an EMBL/GenBank/DDBJ whole genome shotgun (WGS) entry which is preliminary data.</text>
</comment>
<evidence type="ECO:0000256" key="1">
    <source>
        <dbReference type="SAM" id="Phobius"/>
    </source>
</evidence>
<keyword evidence="1" id="KW-0472">Membrane</keyword>
<reference evidence="3 4" key="1">
    <citation type="submission" date="2013-07" db="EMBL/GenBank/DDBJ databases">
        <authorList>
            <person name="Weinstock G."/>
            <person name="Sodergren E."/>
            <person name="Wylie T."/>
            <person name="Fulton L."/>
            <person name="Fulton R."/>
            <person name="Fronick C."/>
            <person name="O'Laughlin M."/>
            <person name="Godfrey J."/>
            <person name="Miner T."/>
            <person name="Herter B."/>
            <person name="Appelbaum E."/>
            <person name="Cordes M."/>
            <person name="Lek S."/>
            <person name="Wollam A."/>
            <person name="Pepin K.H."/>
            <person name="Palsikar V.B."/>
            <person name="Mitreva M."/>
            <person name="Wilson R.K."/>
        </authorList>
    </citation>
    <scope>NUCLEOTIDE SEQUENCE [LARGE SCALE GENOMIC DNA]</scope>
    <source>
        <strain evidence="3 4">ATCC 27760</strain>
    </source>
</reference>
<protein>
    <recommendedName>
        <fullName evidence="2">Zinc-ribbon domain-containing protein</fullName>
    </recommendedName>
</protein>
<dbReference type="PATRIC" id="fig|411473.3.peg.75"/>
<dbReference type="STRING" id="411473.RUMCAL_00092"/>
<keyword evidence="1" id="KW-1133">Transmembrane helix</keyword>
<name>U2KG59_9FIRM</name>
<dbReference type="InterPro" id="IPR026870">
    <property type="entry name" value="Zinc_ribbon_dom"/>
</dbReference>
<dbReference type="AlphaFoldDB" id="U2KG59"/>
<organism evidence="3 4">
    <name type="scientific">Ruminococcus callidus ATCC 27760</name>
    <dbReference type="NCBI Taxonomy" id="411473"/>
    <lineage>
        <taxon>Bacteria</taxon>
        <taxon>Bacillati</taxon>
        <taxon>Bacillota</taxon>
        <taxon>Clostridia</taxon>
        <taxon>Eubacteriales</taxon>
        <taxon>Oscillospiraceae</taxon>
        <taxon>Ruminococcus</taxon>
    </lineage>
</organism>
<evidence type="ECO:0000313" key="4">
    <source>
        <dbReference type="Proteomes" id="UP000016662"/>
    </source>
</evidence>
<evidence type="ECO:0000259" key="2">
    <source>
        <dbReference type="Pfam" id="PF13240"/>
    </source>
</evidence>
<keyword evidence="1" id="KW-0812">Transmembrane</keyword>
<proteinExistence type="predicted"/>
<dbReference type="EMBL" id="AWVF01000015">
    <property type="protein sequence ID" value="ERJ97521.1"/>
    <property type="molecule type" value="Genomic_DNA"/>
</dbReference>
<evidence type="ECO:0000313" key="3">
    <source>
        <dbReference type="EMBL" id="ERJ97521.1"/>
    </source>
</evidence>
<keyword evidence="4" id="KW-1185">Reference proteome</keyword>
<dbReference type="Proteomes" id="UP000016662">
    <property type="component" value="Unassembled WGS sequence"/>
</dbReference>